<organism evidence="1 2">
    <name type="scientific">Sporocytophaga myxococcoides</name>
    <dbReference type="NCBI Taxonomy" id="153721"/>
    <lineage>
        <taxon>Bacteria</taxon>
        <taxon>Pseudomonadati</taxon>
        <taxon>Bacteroidota</taxon>
        <taxon>Cytophagia</taxon>
        <taxon>Cytophagales</taxon>
        <taxon>Cytophagaceae</taxon>
        <taxon>Sporocytophaga</taxon>
    </lineage>
</organism>
<evidence type="ECO:0000313" key="2">
    <source>
        <dbReference type="Proteomes" id="UP000030185"/>
    </source>
</evidence>
<dbReference type="OrthoDB" id="668115at2"/>
<comment type="caution">
    <text evidence="1">The sequence shown here is derived from an EMBL/GenBank/DDBJ whole genome shotgun (WGS) entry which is preliminary data.</text>
</comment>
<dbReference type="Proteomes" id="UP000030185">
    <property type="component" value="Unassembled WGS sequence"/>
</dbReference>
<dbReference type="AlphaFoldDB" id="A0A098LK55"/>
<gene>
    <name evidence="1" type="ORF">MYP_4074</name>
</gene>
<evidence type="ECO:0000313" key="1">
    <source>
        <dbReference type="EMBL" id="GAL86844.1"/>
    </source>
</evidence>
<accession>A0A098LK55</accession>
<proteinExistence type="predicted"/>
<name>A0A098LK55_9BACT</name>
<keyword evidence="2" id="KW-1185">Reference proteome</keyword>
<protein>
    <submittedName>
        <fullName evidence="1">Uncharacterized protein</fullName>
    </submittedName>
</protein>
<dbReference type="EMBL" id="BBLT01000009">
    <property type="protein sequence ID" value="GAL86844.1"/>
    <property type="molecule type" value="Genomic_DNA"/>
</dbReference>
<reference evidence="1 2" key="1">
    <citation type="submission" date="2014-09" db="EMBL/GenBank/DDBJ databases">
        <title>Sporocytophaga myxococcoides PG-01 genome sequencing.</title>
        <authorList>
            <person name="Liu L."/>
            <person name="Gao P.J."/>
            <person name="Chen G.J."/>
            <person name="Wang L.S."/>
        </authorList>
    </citation>
    <scope>NUCLEOTIDE SEQUENCE [LARGE SCALE GENOMIC DNA]</scope>
    <source>
        <strain evidence="1 2">PG-01</strain>
    </source>
</reference>
<sequence length="309" mass="35648">MKRNFYYFKPAGLLCVLLFFISTFAYGQYCYLGTDSEELQTFLHSTTLLVLSGDEEFDKKLEEGFKEYWKVTPYKVVKESELSEYIKNPAYSIFIPLLIRVDMQSSTTTLMRPRGNSFFDHSRYWLALYNGGKKSIGKFTSYDEIAYAPFDIYGTETSAEESYFRIPYMIKNINDAVVLVKEKSMVGRRGAIIKSLVSEYNSKTPILKNKTLLINEDLLSSKIDSKPVLDVELLKLYPYKYKVAKQSEIESLIASKDKNYCYFTTAIDYAKQFFVFDIENQSVVYTIIPGSGIQIEARDIIELTNAIKK</sequence>
<dbReference type="RefSeq" id="WP_156140745.1">
    <property type="nucleotide sequence ID" value="NZ_BBLT01000009.1"/>
</dbReference>